<evidence type="ECO:0000256" key="6">
    <source>
        <dbReference type="ARBA" id="ARBA00022771"/>
    </source>
</evidence>
<evidence type="ECO:0000256" key="12">
    <source>
        <dbReference type="ARBA" id="ARBA00023242"/>
    </source>
</evidence>
<keyword evidence="10" id="KW-0238">DNA-binding</keyword>
<feature type="region of interest" description="Disordered" evidence="14">
    <location>
        <begin position="219"/>
        <end position="251"/>
    </location>
</feature>
<gene>
    <name evidence="16" type="ORF">IRJ41_006792</name>
</gene>
<dbReference type="FunFam" id="3.30.160.60:FF:000538">
    <property type="entry name" value="zinc finger protein 853"/>
    <property type="match status" value="1"/>
</dbReference>
<keyword evidence="4" id="KW-0479">Metal-binding</keyword>
<evidence type="ECO:0000256" key="4">
    <source>
        <dbReference type="ARBA" id="ARBA00022723"/>
    </source>
</evidence>
<protein>
    <submittedName>
        <fullName evidence="16">Transcription factor Sp4-like</fullName>
    </submittedName>
</protein>
<evidence type="ECO:0000256" key="9">
    <source>
        <dbReference type="ARBA" id="ARBA00023015"/>
    </source>
</evidence>
<dbReference type="PROSITE" id="PS00028">
    <property type="entry name" value="ZINC_FINGER_C2H2_1"/>
    <property type="match status" value="7"/>
</dbReference>
<evidence type="ECO:0000259" key="15">
    <source>
        <dbReference type="PROSITE" id="PS50157"/>
    </source>
</evidence>
<evidence type="ECO:0000256" key="7">
    <source>
        <dbReference type="ARBA" id="ARBA00022786"/>
    </source>
</evidence>
<dbReference type="Gene3D" id="3.30.160.60">
    <property type="entry name" value="Classic Zinc Finger"/>
    <property type="match status" value="7"/>
</dbReference>
<feature type="domain" description="C2H2-type" evidence="15">
    <location>
        <begin position="669"/>
        <end position="696"/>
    </location>
</feature>
<feature type="domain" description="C2H2-type" evidence="15">
    <location>
        <begin position="753"/>
        <end position="780"/>
    </location>
</feature>
<feature type="domain" description="C2H2-type" evidence="15">
    <location>
        <begin position="725"/>
        <end position="752"/>
    </location>
</feature>
<dbReference type="Pfam" id="PF00096">
    <property type="entry name" value="zf-C2H2"/>
    <property type="match status" value="6"/>
</dbReference>
<feature type="domain" description="C2H2-type" evidence="15">
    <location>
        <begin position="837"/>
        <end position="862"/>
    </location>
</feature>
<keyword evidence="12" id="KW-0539">Nucleus</keyword>
<comment type="subcellular location">
    <subcellularLocation>
        <location evidence="2">Nucleus</location>
    </subcellularLocation>
</comment>
<evidence type="ECO:0000256" key="5">
    <source>
        <dbReference type="ARBA" id="ARBA00022737"/>
    </source>
</evidence>
<dbReference type="PROSITE" id="PS50157">
    <property type="entry name" value="ZINC_FINGER_C2H2_2"/>
    <property type="match status" value="7"/>
</dbReference>
<dbReference type="SMART" id="SM00355">
    <property type="entry name" value="ZnF_C2H2"/>
    <property type="match status" value="7"/>
</dbReference>
<reference evidence="16" key="1">
    <citation type="submission" date="2021-02" db="EMBL/GenBank/DDBJ databases">
        <title>Comparative genomics reveals that relaxation of natural selection precedes convergent phenotypic evolution of cavefish.</title>
        <authorList>
            <person name="Peng Z."/>
        </authorList>
    </citation>
    <scope>NUCLEOTIDE SEQUENCE</scope>
    <source>
        <tissue evidence="16">Muscle</tissue>
    </source>
</reference>
<dbReference type="GO" id="GO:0000981">
    <property type="term" value="F:DNA-binding transcription factor activity, RNA polymerase II-specific"/>
    <property type="evidence" value="ECO:0007669"/>
    <property type="project" value="TreeGrafter"/>
</dbReference>
<sequence length="862" mass="95955">MNPNGTVSVHYDGFQTQFRAVMETILQAAVREATKLFEVSLQTLKAELVQIQENANLTTTGDSSIPDNRRNTTEGNQSILIISKYRDVGVQCEKPILVDQGCSPHPCIGQLHVGDFTSDKLADLCASEDGRRQLALLLIKQEPQETECNNYAPGYFLLKQEGAEPILVRKEPNKETMERVVIPPAFQPITSHHGISREKSPQSVTSSCSHRVDFCANKSNQRVHPARDTAKRSLENTEDSYSQKQTERASAIAPTQASTFSKQHANSTQTPVSMVNVSVPMIELSGAPECTSIHQTKPTAVHLQPNQHSKRSNQTLFYQKDLASNVCHPNTFRSTQLAQPTIPQSQVLVQETHFSNQPVQSHVTHTEKTLSISQSTELLTCFSQLTQQPIFSPQAITSSPVQDQILPSSLIPPQAQVYASSPQMSPSFQFPLVPQHNPSLATQPSYFSKHIPFTPHHHPVTPIQRSISTLSGPSTDTLNQPHHPTLMQSQYSTQLDQFSSSSSSDHFFSPPDNTSGLLESLDTLHLHSPIVITAQDDPEHTSMHHSHPFGKLAPLLTQKEQQAAVSTSSNVVIGREPISHLETPLETADVQLSPYCSASGGTEKSDLSEDDVKQTCSTSKPINDDNLFPVKDTRMDKIQNDSVNEPTLVSSNIPQKLPKTSGKTLYRSTECSECGRVLSNASALENHMRLHTGERPYTCSQCGKAFPSVRGLNRHLKVHAEEKRYQCEECGKSFVYHFTLTKHQLIHSGERPFPCKVCGKRFLAKADRSTHMRMHTGEKPFSCAQCGKKFKHRVALNMHMQGHRGEKRYVCPICEKGFVDLGNFKRHKLIHTGERPFECKECGKRFTQSAHLKKHVNTQHVT</sequence>
<evidence type="ECO:0000313" key="17">
    <source>
        <dbReference type="Proteomes" id="UP001059041"/>
    </source>
</evidence>
<dbReference type="FunFam" id="3.30.160.60:FF:000097">
    <property type="entry name" value="Zinc finger protein"/>
    <property type="match status" value="2"/>
</dbReference>
<feature type="compositionally biased region" description="Basic and acidic residues" evidence="14">
    <location>
        <begin position="603"/>
        <end position="613"/>
    </location>
</feature>
<evidence type="ECO:0000256" key="1">
    <source>
        <dbReference type="ARBA" id="ARBA00003767"/>
    </source>
</evidence>
<dbReference type="PANTHER" id="PTHR24409">
    <property type="entry name" value="ZINC FINGER PROTEIN 142"/>
    <property type="match status" value="1"/>
</dbReference>
<dbReference type="SUPFAM" id="SSF57667">
    <property type="entry name" value="beta-beta-alpha zinc fingers"/>
    <property type="match status" value="4"/>
</dbReference>
<dbReference type="FunFam" id="3.30.160.60:FF:002343">
    <property type="entry name" value="Zinc finger protein 33A"/>
    <property type="match status" value="1"/>
</dbReference>
<dbReference type="InterPro" id="IPR013087">
    <property type="entry name" value="Znf_C2H2_type"/>
</dbReference>
<dbReference type="PANTHER" id="PTHR24409:SF295">
    <property type="entry name" value="AZ2-RELATED"/>
    <property type="match status" value="1"/>
</dbReference>
<evidence type="ECO:0000256" key="10">
    <source>
        <dbReference type="ARBA" id="ARBA00023125"/>
    </source>
</evidence>
<dbReference type="AlphaFoldDB" id="A0A9W8C8Z7"/>
<evidence type="ECO:0000256" key="13">
    <source>
        <dbReference type="PROSITE-ProRule" id="PRU00042"/>
    </source>
</evidence>
<dbReference type="FunFam" id="3.30.160.60:FF:001671">
    <property type="entry name" value="Zinc finger protein 94"/>
    <property type="match status" value="1"/>
</dbReference>
<accession>A0A9W8C8Z7</accession>
<proteinExistence type="predicted"/>
<keyword evidence="11" id="KW-0804">Transcription</keyword>
<dbReference type="InterPro" id="IPR036236">
    <property type="entry name" value="Znf_C2H2_sf"/>
</dbReference>
<keyword evidence="5" id="KW-0677">Repeat</keyword>
<evidence type="ECO:0000256" key="3">
    <source>
        <dbReference type="ARBA" id="ARBA00004906"/>
    </source>
</evidence>
<feature type="region of interest" description="Disordered" evidence="14">
    <location>
        <begin position="596"/>
        <end position="629"/>
    </location>
</feature>
<feature type="compositionally biased region" description="Basic and acidic residues" evidence="14">
    <location>
        <begin position="225"/>
        <end position="235"/>
    </location>
</feature>
<feature type="domain" description="C2H2-type" evidence="15">
    <location>
        <begin position="697"/>
        <end position="724"/>
    </location>
</feature>
<dbReference type="GO" id="GO:0000977">
    <property type="term" value="F:RNA polymerase II transcription regulatory region sequence-specific DNA binding"/>
    <property type="evidence" value="ECO:0007669"/>
    <property type="project" value="TreeGrafter"/>
</dbReference>
<keyword evidence="17" id="KW-1185">Reference proteome</keyword>
<keyword evidence="8" id="KW-0862">Zinc</keyword>
<name>A0A9W8C8Z7_TRIRA</name>
<dbReference type="OrthoDB" id="40579at2759"/>
<comment type="function">
    <text evidence="1">May be involved in transcriptional regulation.</text>
</comment>
<dbReference type="GO" id="GO:0008270">
    <property type="term" value="F:zinc ion binding"/>
    <property type="evidence" value="ECO:0007669"/>
    <property type="project" value="UniProtKB-KW"/>
</dbReference>
<evidence type="ECO:0000256" key="8">
    <source>
        <dbReference type="ARBA" id="ARBA00022833"/>
    </source>
</evidence>
<dbReference type="EMBL" id="JAFHDT010000004">
    <property type="protein sequence ID" value="KAI7810809.1"/>
    <property type="molecule type" value="Genomic_DNA"/>
</dbReference>
<dbReference type="FunFam" id="3.30.160.60:FF:000965">
    <property type="entry name" value="Neurotrophin receptor-interacting factor homolog"/>
    <property type="match status" value="1"/>
</dbReference>
<evidence type="ECO:0000256" key="11">
    <source>
        <dbReference type="ARBA" id="ARBA00023163"/>
    </source>
</evidence>
<evidence type="ECO:0000313" key="16">
    <source>
        <dbReference type="EMBL" id="KAI7810809.1"/>
    </source>
</evidence>
<organism evidence="16 17">
    <name type="scientific">Triplophysa rosa</name>
    <name type="common">Cave loach</name>
    <dbReference type="NCBI Taxonomy" id="992332"/>
    <lineage>
        <taxon>Eukaryota</taxon>
        <taxon>Metazoa</taxon>
        <taxon>Chordata</taxon>
        <taxon>Craniata</taxon>
        <taxon>Vertebrata</taxon>
        <taxon>Euteleostomi</taxon>
        <taxon>Actinopterygii</taxon>
        <taxon>Neopterygii</taxon>
        <taxon>Teleostei</taxon>
        <taxon>Ostariophysi</taxon>
        <taxon>Cypriniformes</taxon>
        <taxon>Nemacheilidae</taxon>
        <taxon>Triplophysa</taxon>
    </lineage>
</organism>
<dbReference type="GO" id="GO:0005634">
    <property type="term" value="C:nucleus"/>
    <property type="evidence" value="ECO:0007669"/>
    <property type="project" value="UniProtKB-SubCell"/>
</dbReference>
<comment type="pathway">
    <text evidence="3">Protein modification; protein ubiquitination.</text>
</comment>
<evidence type="ECO:0000256" key="2">
    <source>
        <dbReference type="ARBA" id="ARBA00004123"/>
    </source>
</evidence>
<keyword evidence="7" id="KW-0833">Ubl conjugation pathway</keyword>
<dbReference type="Proteomes" id="UP001059041">
    <property type="component" value="Linkage Group LG4"/>
</dbReference>
<keyword evidence="6 13" id="KW-0863">Zinc-finger</keyword>
<comment type="caution">
    <text evidence="16">The sequence shown here is derived from an EMBL/GenBank/DDBJ whole genome shotgun (WGS) entry which is preliminary data.</text>
</comment>
<dbReference type="FunFam" id="3.30.160.60:FF:000446">
    <property type="entry name" value="Zinc finger protein"/>
    <property type="match status" value="1"/>
</dbReference>
<evidence type="ECO:0000256" key="14">
    <source>
        <dbReference type="SAM" id="MobiDB-lite"/>
    </source>
</evidence>
<feature type="domain" description="C2H2-type" evidence="15">
    <location>
        <begin position="781"/>
        <end position="808"/>
    </location>
</feature>
<keyword evidence="9" id="KW-0805">Transcription regulation</keyword>
<feature type="domain" description="C2H2-type" evidence="15">
    <location>
        <begin position="809"/>
        <end position="836"/>
    </location>
</feature>